<accession>A0A9P5WZR8</accession>
<name>A0A9P5WZR8_9AGAR</name>
<dbReference type="Proteomes" id="UP000807342">
    <property type="component" value="Unassembled WGS sequence"/>
</dbReference>
<reference evidence="1" key="1">
    <citation type="submission" date="2020-11" db="EMBL/GenBank/DDBJ databases">
        <authorList>
            <consortium name="DOE Joint Genome Institute"/>
            <person name="Ahrendt S."/>
            <person name="Riley R."/>
            <person name="Andreopoulos W."/>
            <person name="Labutti K."/>
            <person name="Pangilinan J."/>
            <person name="Ruiz-Duenas F.J."/>
            <person name="Barrasa J.M."/>
            <person name="Sanchez-Garcia M."/>
            <person name="Camarero S."/>
            <person name="Miyauchi S."/>
            <person name="Serrano A."/>
            <person name="Linde D."/>
            <person name="Babiker R."/>
            <person name="Drula E."/>
            <person name="Ayuso-Fernandez I."/>
            <person name="Pacheco R."/>
            <person name="Padilla G."/>
            <person name="Ferreira P."/>
            <person name="Barriuso J."/>
            <person name="Kellner H."/>
            <person name="Castanera R."/>
            <person name="Alfaro M."/>
            <person name="Ramirez L."/>
            <person name="Pisabarro A.G."/>
            <person name="Kuo A."/>
            <person name="Tritt A."/>
            <person name="Lipzen A."/>
            <person name="He G."/>
            <person name="Yan M."/>
            <person name="Ng V."/>
            <person name="Cullen D."/>
            <person name="Martin F."/>
            <person name="Rosso M.-N."/>
            <person name="Henrissat B."/>
            <person name="Hibbett D."/>
            <person name="Martinez A.T."/>
            <person name="Grigoriev I.V."/>
        </authorList>
    </citation>
    <scope>NUCLEOTIDE SEQUENCE</scope>
    <source>
        <strain evidence="1">MF-IS2</strain>
    </source>
</reference>
<evidence type="ECO:0000313" key="1">
    <source>
        <dbReference type="EMBL" id="KAF9440720.1"/>
    </source>
</evidence>
<comment type="caution">
    <text evidence="1">The sequence shown here is derived from an EMBL/GenBank/DDBJ whole genome shotgun (WGS) entry which is preliminary data.</text>
</comment>
<dbReference type="AlphaFoldDB" id="A0A9P5WZR8"/>
<evidence type="ECO:0000313" key="2">
    <source>
        <dbReference type="Proteomes" id="UP000807342"/>
    </source>
</evidence>
<proteinExistence type="predicted"/>
<protein>
    <submittedName>
        <fullName evidence="1">Uncharacterized protein</fullName>
    </submittedName>
</protein>
<gene>
    <name evidence="1" type="ORF">P691DRAFT_781561</name>
</gene>
<keyword evidence="2" id="KW-1185">Reference proteome</keyword>
<organism evidence="1 2">
    <name type="scientific">Macrolepiota fuliginosa MF-IS2</name>
    <dbReference type="NCBI Taxonomy" id="1400762"/>
    <lineage>
        <taxon>Eukaryota</taxon>
        <taxon>Fungi</taxon>
        <taxon>Dikarya</taxon>
        <taxon>Basidiomycota</taxon>
        <taxon>Agaricomycotina</taxon>
        <taxon>Agaricomycetes</taxon>
        <taxon>Agaricomycetidae</taxon>
        <taxon>Agaricales</taxon>
        <taxon>Agaricineae</taxon>
        <taxon>Agaricaceae</taxon>
        <taxon>Macrolepiota</taxon>
    </lineage>
</organism>
<sequence length="153" mass="16116">MGGGRSLRGSLTEHVCWGGGLHGSIFIVAMGARTWQGGWDVIGVKAAARWGVILVRVDARRRGRAAVGCWDKAEHHGKAPDVVDEAGTIIIHNVVVFKPLSKGSDGISEVLCRGELLVGKCFIAIVNLNGGTVVLGGYIHLSEVHSGKVISDL</sequence>
<dbReference type="EMBL" id="MU152309">
    <property type="protein sequence ID" value="KAF9440720.1"/>
    <property type="molecule type" value="Genomic_DNA"/>
</dbReference>